<feature type="compositionally biased region" description="Low complexity" evidence="2">
    <location>
        <begin position="108"/>
        <end position="163"/>
    </location>
</feature>
<gene>
    <name evidence="3" type="ORF">O9Z63_10400</name>
</gene>
<evidence type="ECO:0000313" key="4">
    <source>
        <dbReference type="Proteomes" id="UP001211872"/>
    </source>
</evidence>
<feature type="compositionally biased region" description="Low complexity" evidence="2">
    <location>
        <begin position="171"/>
        <end position="183"/>
    </location>
</feature>
<evidence type="ECO:0000256" key="1">
    <source>
        <dbReference type="SAM" id="Coils"/>
    </source>
</evidence>
<protein>
    <recommendedName>
        <fullName evidence="5">Polyhydroxyalkanoate synthesis regulator phasin</fullName>
    </recommendedName>
</protein>
<dbReference type="Proteomes" id="UP001211872">
    <property type="component" value="Chromosome"/>
</dbReference>
<sequence length="183" mass="18461">MEDLFKKFVNAGVGFVSLTTDRVQKTIDTLVKESKLSEKEGAKIMDELKKNGETKRKELEKQVQGLAAKMMKTVGVAPNAEVEELKRTVKGSSKSTSASGGGGVKNGATKPAAKAPVSKTAAAAKGAVASATSKAASTVKKAADKTSAAASKTQKSAAGSAGAAKKEENKAAGAASSSSQANS</sequence>
<evidence type="ECO:0000313" key="3">
    <source>
        <dbReference type="EMBL" id="WBO82799.1"/>
    </source>
</evidence>
<proteinExistence type="predicted"/>
<name>A0ABY7PJB0_9BACT</name>
<organism evidence="3 4">
    <name type="scientific">Hymenobacter yonginensis</name>
    <dbReference type="NCBI Taxonomy" id="748197"/>
    <lineage>
        <taxon>Bacteria</taxon>
        <taxon>Pseudomonadati</taxon>
        <taxon>Bacteroidota</taxon>
        <taxon>Cytophagia</taxon>
        <taxon>Cytophagales</taxon>
        <taxon>Hymenobacteraceae</taxon>
        <taxon>Hymenobacter</taxon>
    </lineage>
</organism>
<accession>A0ABY7PJB0</accession>
<feature type="coiled-coil region" evidence="1">
    <location>
        <begin position="42"/>
        <end position="69"/>
    </location>
</feature>
<keyword evidence="1" id="KW-0175">Coiled coil</keyword>
<dbReference type="RefSeq" id="WP_270125134.1">
    <property type="nucleotide sequence ID" value="NZ_CP115396.1"/>
</dbReference>
<keyword evidence="4" id="KW-1185">Reference proteome</keyword>
<evidence type="ECO:0000256" key="2">
    <source>
        <dbReference type="SAM" id="MobiDB-lite"/>
    </source>
</evidence>
<evidence type="ECO:0008006" key="5">
    <source>
        <dbReference type="Google" id="ProtNLM"/>
    </source>
</evidence>
<dbReference type="EMBL" id="CP115396">
    <property type="protein sequence ID" value="WBO82799.1"/>
    <property type="molecule type" value="Genomic_DNA"/>
</dbReference>
<reference evidence="3 4" key="1">
    <citation type="journal article" date="2011" name="Int. J. Syst. Evol. Microbiol.">
        <title>Hymenobacter yonginensis sp. nov., isolated from a mesotrophic artificial lake.</title>
        <authorList>
            <person name="Joung Y."/>
            <person name="Cho S.H."/>
            <person name="Kim H."/>
            <person name="Kim S.B."/>
            <person name="Joh K."/>
        </authorList>
    </citation>
    <scope>NUCLEOTIDE SEQUENCE [LARGE SCALE GENOMIC DNA]</scope>
    <source>
        <strain evidence="3 4">KCTC 22745</strain>
    </source>
</reference>
<feature type="region of interest" description="Disordered" evidence="2">
    <location>
        <begin position="85"/>
        <end position="183"/>
    </location>
</feature>